<accession>A0ABT4PS50</accession>
<evidence type="ECO:0000313" key="3">
    <source>
        <dbReference type="EMBL" id="MCZ8379394.1"/>
    </source>
</evidence>
<sequence length="400" mass="41091">MSDLLSPGDGRAGELFSDRSFLAAMVAVEDAWLEALVDTAVAPAAARADLGAVISPSDIGTLAGGAERDGNPVTGLVAMLRERTGDQTARWLHRGLTSQDVVDTALMLCARATLAAVSDEMCLQMALLVRLTETHRRAPMLARTLTQAALPSTVGMKTAHWLTGVLDAADTVGSLPPLPVQAGGAVGTLAAATELTGSADAALALSNATAEALGLAPAMPWHTTRSIVTRIGDALVTCCDAWGHIAADVATGSRPEIGEFTEGQAGGSSTMPHKRNPVMSVLIRSAALNAPSLAAGLHVASASSVDERADGAWHAEWGTLRTLSRRTAAAAGQTTALLTGLQVDTGRAATNLAAAEDVSAEQRSMSDLTGRPAAAQYTGAADLLIESVLARARRRLEEPS</sequence>
<dbReference type="PROSITE" id="PS00163">
    <property type="entry name" value="FUMARATE_LYASES"/>
    <property type="match status" value="1"/>
</dbReference>
<dbReference type="Pfam" id="PF00206">
    <property type="entry name" value="Lyase_1"/>
    <property type="match status" value="1"/>
</dbReference>
<proteinExistence type="predicted"/>
<dbReference type="InterPro" id="IPR008948">
    <property type="entry name" value="L-Aspartase-like"/>
</dbReference>
<dbReference type="InterPro" id="IPR022761">
    <property type="entry name" value="Fumarate_lyase_N"/>
</dbReference>
<evidence type="ECO:0000256" key="1">
    <source>
        <dbReference type="ARBA" id="ARBA00023239"/>
    </source>
</evidence>
<feature type="domain" description="Fumarate lyase N-terminal" evidence="2">
    <location>
        <begin position="25"/>
        <end position="289"/>
    </location>
</feature>
<dbReference type="RefSeq" id="WP_269894076.1">
    <property type="nucleotide sequence ID" value="NZ_JAPZPY010000003.1"/>
</dbReference>
<reference evidence="3" key="1">
    <citation type="submission" date="2022-12" db="EMBL/GenBank/DDBJ databases">
        <authorList>
            <person name="Deng Y."/>
            <person name="Zhang Y.-Q."/>
        </authorList>
    </citation>
    <scope>NUCLEOTIDE SEQUENCE</scope>
    <source>
        <strain evidence="3">CPCC 205372</strain>
    </source>
</reference>
<dbReference type="InterPro" id="IPR020557">
    <property type="entry name" value="Fumarate_lyase_CS"/>
</dbReference>
<dbReference type="SUPFAM" id="SSF48557">
    <property type="entry name" value="L-aspartase-like"/>
    <property type="match status" value="1"/>
</dbReference>
<organism evidence="3 4">
    <name type="scientific">Mycobacterium hippophais</name>
    <dbReference type="NCBI Taxonomy" id="3016340"/>
    <lineage>
        <taxon>Bacteria</taxon>
        <taxon>Bacillati</taxon>
        <taxon>Actinomycetota</taxon>
        <taxon>Actinomycetes</taxon>
        <taxon>Mycobacteriales</taxon>
        <taxon>Mycobacteriaceae</taxon>
        <taxon>Mycobacterium</taxon>
    </lineage>
</organism>
<dbReference type="Gene3D" id="1.20.200.10">
    <property type="entry name" value="Fumarase/aspartase (Central domain)"/>
    <property type="match status" value="1"/>
</dbReference>
<name>A0ABT4PS50_9MYCO</name>
<dbReference type="PANTHER" id="PTHR43172">
    <property type="entry name" value="ADENYLOSUCCINATE LYASE"/>
    <property type="match status" value="1"/>
</dbReference>
<evidence type="ECO:0000259" key="2">
    <source>
        <dbReference type="Pfam" id="PF00206"/>
    </source>
</evidence>
<keyword evidence="1 3" id="KW-0456">Lyase</keyword>
<evidence type="ECO:0000313" key="4">
    <source>
        <dbReference type="Proteomes" id="UP001142153"/>
    </source>
</evidence>
<gene>
    <name evidence="3" type="ORF">O6P37_11000</name>
</gene>
<dbReference type="GO" id="GO:0016829">
    <property type="term" value="F:lyase activity"/>
    <property type="evidence" value="ECO:0007669"/>
    <property type="project" value="UniProtKB-KW"/>
</dbReference>
<dbReference type="PANTHER" id="PTHR43172:SF2">
    <property type="entry name" value="ADENYLOSUCCINATE LYASE C-TERMINAL DOMAIN-CONTAINING PROTEIN"/>
    <property type="match status" value="1"/>
</dbReference>
<keyword evidence="4" id="KW-1185">Reference proteome</keyword>
<protein>
    <submittedName>
        <fullName evidence="3">Lyase family protein</fullName>
    </submittedName>
</protein>
<dbReference type="Proteomes" id="UP001142153">
    <property type="component" value="Unassembled WGS sequence"/>
</dbReference>
<dbReference type="EMBL" id="JAPZPY010000003">
    <property type="protein sequence ID" value="MCZ8379394.1"/>
    <property type="molecule type" value="Genomic_DNA"/>
</dbReference>
<comment type="caution">
    <text evidence="3">The sequence shown here is derived from an EMBL/GenBank/DDBJ whole genome shotgun (WGS) entry which is preliminary data.</text>
</comment>